<proteinExistence type="predicted"/>
<name>A0A2Z5FX33_9BACT</name>
<gene>
    <name evidence="1" type="ORF">ACPOL_1996</name>
</gene>
<dbReference type="KEGG" id="abas:ACPOL_1996"/>
<keyword evidence="2" id="KW-1185">Reference proteome</keyword>
<organism evidence="1 2">
    <name type="scientific">Acidisarcina polymorpha</name>
    <dbReference type="NCBI Taxonomy" id="2211140"/>
    <lineage>
        <taxon>Bacteria</taxon>
        <taxon>Pseudomonadati</taxon>
        <taxon>Acidobacteriota</taxon>
        <taxon>Terriglobia</taxon>
        <taxon>Terriglobales</taxon>
        <taxon>Acidobacteriaceae</taxon>
        <taxon>Acidisarcina</taxon>
    </lineage>
</organism>
<reference evidence="1 2" key="1">
    <citation type="journal article" date="2018" name="Front. Microbiol.">
        <title>Hydrolytic Capabilities as a Key to Environmental Success: Chitinolytic and Cellulolytic Acidobacteria From Acidic Sub-arctic Soils and Boreal Peatlands.</title>
        <authorList>
            <person name="Belova S.E."/>
            <person name="Ravin N.V."/>
            <person name="Pankratov T.A."/>
            <person name="Rakitin A.L."/>
            <person name="Ivanova A.A."/>
            <person name="Beletsky A.V."/>
            <person name="Mardanov A.V."/>
            <person name="Sinninghe Damste J.S."/>
            <person name="Dedysh S.N."/>
        </authorList>
    </citation>
    <scope>NUCLEOTIDE SEQUENCE [LARGE SCALE GENOMIC DNA]</scope>
    <source>
        <strain evidence="1 2">SBC82</strain>
    </source>
</reference>
<protein>
    <submittedName>
        <fullName evidence="1">Uncharacterized protein</fullName>
    </submittedName>
</protein>
<dbReference type="Proteomes" id="UP000253606">
    <property type="component" value="Chromosome"/>
</dbReference>
<dbReference type="EMBL" id="CP030840">
    <property type="protein sequence ID" value="AXC11332.1"/>
    <property type="molecule type" value="Genomic_DNA"/>
</dbReference>
<dbReference type="AlphaFoldDB" id="A0A2Z5FX33"/>
<evidence type="ECO:0000313" key="2">
    <source>
        <dbReference type="Proteomes" id="UP000253606"/>
    </source>
</evidence>
<sequence>MHRIGGCKSHNQIADARNGHGCFPLIVMKSNGSLLASLSYIYNHVQ</sequence>
<evidence type="ECO:0000313" key="1">
    <source>
        <dbReference type="EMBL" id="AXC11332.1"/>
    </source>
</evidence>
<accession>A0A2Z5FX33</accession>